<reference evidence="2 3" key="1">
    <citation type="journal article" date="2018" name="Front. Plant Sci.">
        <title>Red Clover (Trifolium pratense) and Zigzag Clover (T. medium) - A Picture of Genomic Similarities and Differences.</title>
        <authorList>
            <person name="Dluhosova J."/>
            <person name="Istvanek J."/>
            <person name="Nedelnik J."/>
            <person name="Repkova J."/>
        </authorList>
    </citation>
    <scope>NUCLEOTIDE SEQUENCE [LARGE SCALE GENOMIC DNA]</scope>
    <source>
        <strain evidence="3">cv. 10/8</strain>
        <tissue evidence="2">Leaf</tissue>
    </source>
</reference>
<evidence type="ECO:0000313" key="3">
    <source>
        <dbReference type="Proteomes" id="UP000265520"/>
    </source>
</evidence>
<feature type="domain" description="DUF668" evidence="1">
    <location>
        <begin position="68"/>
        <end position="153"/>
    </location>
</feature>
<evidence type="ECO:0000313" key="2">
    <source>
        <dbReference type="EMBL" id="MCH85626.1"/>
    </source>
</evidence>
<comment type="caution">
    <text evidence="2">The sequence shown here is derived from an EMBL/GenBank/DDBJ whole genome shotgun (WGS) entry which is preliminary data.</text>
</comment>
<dbReference type="InterPro" id="IPR045021">
    <property type="entry name" value="PSI1/2/3"/>
</dbReference>
<dbReference type="Proteomes" id="UP000265520">
    <property type="component" value="Unassembled WGS sequence"/>
</dbReference>
<protein>
    <recommendedName>
        <fullName evidence="1">DUF668 domain-containing protein</fullName>
    </recommendedName>
</protein>
<dbReference type="PANTHER" id="PTHR31730:SF20">
    <property type="entry name" value="DUF668 FAMILY PROTEIN"/>
    <property type="match status" value="1"/>
</dbReference>
<organism evidence="2 3">
    <name type="scientific">Trifolium medium</name>
    <dbReference type="NCBI Taxonomy" id="97028"/>
    <lineage>
        <taxon>Eukaryota</taxon>
        <taxon>Viridiplantae</taxon>
        <taxon>Streptophyta</taxon>
        <taxon>Embryophyta</taxon>
        <taxon>Tracheophyta</taxon>
        <taxon>Spermatophyta</taxon>
        <taxon>Magnoliopsida</taxon>
        <taxon>eudicotyledons</taxon>
        <taxon>Gunneridae</taxon>
        <taxon>Pentapetalae</taxon>
        <taxon>rosids</taxon>
        <taxon>fabids</taxon>
        <taxon>Fabales</taxon>
        <taxon>Fabaceae</taxon>
        <taxon>Papilionoideae</taxon>
        <taxon>50 kb inversion clade</taxon>
        <taxon>NPAAA clade</taxon>
        <taxon>Hologalegina</taxon>
        <taxon>IRL clade</taxon>
        <taxon>Trifolieae</taxon>
        <taxon>Trifolium</taxon>
    </lineage>
</organism>
<name>A0A392MDT1_9FABA</name>
<dbReference type="InterPro" id="IPR007700">
    <property type="entry name" value="DUF668"/>
</dbReference>
<proteinExistence type="predicted"/>
<gene>
    <name evidence="2" type="ORF">A2U01_0006474</name>
</gene>
<feature type="non-terminal residue" evidence="2">
    <location>
        <position position="1"/>
    </location>
</feature>
<evidence type="ECO:0000259" key="1">
    <source>
        <dbReference type="Pfam" id="PF05003"/>
    </source>
</evidence>
<dbReference type="EMBL" id="LXQA010008854">
    <property type="protein sequence ID" value="MCH85626.1"/>
    <property type="molecule type" value="Genomic_DNA"/>
</dbReference>
<dbReference type="AlphaFoldDB" id="A0A392MDT1"/>
<accession>A0A392MDT1</accession>
<sequence>EGLAAFHSEIKHQRKLVKSLQRKSLWSKNLEEIVEKLVDIATHTHQAILEFLGKNGTIAVKYRKGPQRLGEAGLALHYANIINQINVIASRPTILPPNMRDTLYKGLPNNIKNALPSRLQNDDVTKELPIAQVKAEMDMILQWLTPFATNTTK</sequence>
<dbReference type="Pfam" id="PF05003">
    <property type="entry name" value="DUF668"/>
    <property type="match status" value="1"/>
</dbReference>
<dbReference type="GO" id="GO:0045927">
    <property type="term" value="P:positive regulation of growth"/>
    <property type="evidence" value="ECO:0007669"/>
    <property type="project" value="InterPro"/>
</dbReference>
<keyword evidence="3" id="KW-1185">Reference proteome</keyword>
<dbReference type="PANTHER" id="PTHR31730">
    <property type="entry name" value="OS01G0873900 PROTEIN"/>
    <property type="match status" value="1"/>
</dbReference>